<accession>A0A1V3NUE4</accession>
<dbReference type="EMBL" id="MVBK01000004">
    <property type="protein sequence ID" value="OOG28710.1"/>
    <property type="molecule type" value="Genomic_DNA"/>
</dbReference>
<protein>
    <recommendedName>
        <fullName evidence="3">CopG family transcriptional regulator</fullName>
    </recommendedName>
</protein>
<gene>
    <name evidence="1" type="ORF">B1C78_01020</name>
</gene>
<evidence type="ECO:0000313" key="1">
    <source>
        <dbReference type="EMBL" id="OOG28710.1"/>
    </source>
</evidence>
<dbReference type="AlphaFoldDB" id="A0A1V3NUE4"/>
<dbReference type="RefSeq" id="WP_077277284.1">
    <property type="nucleotide sequence ID" value="NZ_MVBK01000004.1"/>
</dbReference>
<organism evidence="1 2">
    <name type="scientific">Thioalkalivibrio denitrificans</name>
    <dbReference type="NCBI Taxonomy" id="108003"/>
    <lineage>
        <taxon>Bacteria</taxon>
        <taxon>Pseudomonadati</taxon>
        <taxon>Pseudomonadota</taxon>
        <taxon>Gammaproteobacteria</taxon>
        <taxon>Chromatiales</taxon>
        <taxon>Ectothiorhodospiraceae</taxon>
        <taxon>Thioalkalivibrio</taxon>
    </lineage>
</organism>
<reference evidence="1 2" key="1">
    <citation type="submission" date="2017-02" db="EMBL/GenBank/DDBJ databases">
        <title>Genomic diversity within the haloalkaliphilic genus Thioalkalivibrio.</title>
        <authorList>
            <person name="Ahn A.-C."/>
            <person name="Meier-Kolthoff J."/>
            <person name="Overmars L."/>
            <person name="Richter M."/>
            <person name="Woyke T."/>
            <person name="Sorokin D.Y."/>
            <person name="Muyzer G."/>
        </authorList>
    </citation>
    <scope>NUCLEOTIDE SEQUENCE [LARGE SCALE GENOMIC DNA]</scope>
    <source>
        <strain evidence="1 2">ALJD</strain>
    </source>
</reference>
<proteinExistence type="predicted"/>
<name>A0A1V3NUE4_9GAMM</name>
<dbReference type="STRING" id="108003.B1C78_01020"/>
<keyword evidence="2" id="KW-1185">Reference proteome</keyword>
<dbReference type="Proteomes" id="UP000189462">
    <property type="component" value="Unassembled WGS sequence"/>
</dbReference>
<comment type="caution">
    <text evidence="1">The sequence shown here is derived from an EMBL/GenBank/DDBJ whole genome shotgun (WGS) entry which is preliminary data.</text>
</comment>
<sequence>MNDSNDNAASAAKSPMTTVTLRMPRDVVADLKRLAPLLGFRGYQPLIRAYVGEGLRKDRERLGSDGLWELVATLKRKGVSRELLEEALAETMRQ</sequence>
<evidence type="ECO:0000313" key="2">
    <source>
        <dbReference type="Proteomes" id="UP000189462"/>
    </source>
</evidence>
<evidence type="ECO:0008006" key="3">
    <source>
        <dbReference type="Google" id="ProtNLM"/>
    </source>
</evidence>
<dbReference type="OrthoDB" id="6658216at2"/>